<dbReference type="EMBL" id="STGX01000023">
    <property type="protein sequence ID" value="THV22862.1"/>
    <property type="molecule type" value="Genomic_DNA"/>
</dbReference>
<gene>
    <name evidence="2" type="ORF">E9998_23515</name>
</gene>
<feature type="transmembrane region" description="Helical" evidence="1">
    <location>
        <begin position="304"/>
        <end position="320"/>
    </location>
</feature>
<feature type="transmembrane region" description="Helical" evidence="1">
    <location>
        <begin position="332"/>
        <end position="365"/>
    </location>
</feature>
<dbReference type="PANTHER" id="PTHR36840">
    <property type="entry name" value="BLL5714 PROTEIN"/>
    <property type="match status" value="1"/>
</dbReference>
<evidence type="ECO:0000313" key="3">
    <source>
        <dbReference type="Proteomes" id="UP000305792"/>
    </source>
</evidence>
<feature type="transmembrane region" description="Helical" evidence="1">
    <location>
        <begin position="208"/>
        <end position="232"/>
    </location>
</feature>
<feature type="transmembrane region" description="Helical" evidence="1">
    <location>
        <begin position="12"/>
        <end position="34"/>
    </location>
</feature>
<dbReference type="InterPro" id="IPR010640">
    <property type="entry name" value="Low_temperature_requirement_A"/>
</dbReference>
<organism evidence="2 3">
    <name type="scientific">Glycomyces paridis</name>
    <dbReference type="NCBI Taxonomy" id="2126555"/>
    <lineage>
        <taxon>Bacteria</taxon>
        <taxon>Bacillati</taxon>
        <taxon>Actinomycetota</taxon>
        <taxon>Actinomycetes</taxon>
        <taxon>Glycomycetales</taxon>
        <taxon>Glycomycetaceae</taxon>
        <taxon>Glycomyces</taxon>
    </lineage>
</organism>
<feature type="transmembrane region" description="Helical" evidence="1">
    <location>
        <begin position="238"/>
        <end position="257"/>
    </location>
</feature>
<feature type="transmembrane region" description="Helical" evidence="1">
    <location>
        <begin position="149"/>
        <end position="165"/>
    </location>
</feature>
<evidence type="ECO:0000256" key="1">
    <source>
        <dbReference type="SAM" id="Phobius"/>
    </source>
</evidence>
<reference evidence="2 3" key="1">
    <citation type="journal article" date="2018" name="Int. J. Syst. Evol. Microbiol.">
        <title>Glycomyces paridis sp. nov., isolated from the medicinal plant Paris polyphylla.</title>
        <authorList>
            <person name="Fang X.M."/>
            <person name="Bai J.L."/>
            <person name="Su J."/>
            <person name="Zhao L.L."/>
            <person name="Liu H.Y."/>
            <person name="Ma B.P."/>
            <person name="Zhang Y.Q."/>
            <person name="Yu L.Y."/>
        </authorList>
    </citation>
    <scope>NUCLEOTIDE SEQUENCE [LARGE SCALE GENOMIC DNA]</scope>
    <source>
        <strain evidence="2 3">CPCC 204357</strain>
    </source>
</reference>
<feature type="transmembrane region" description="Helical" evidence="1">
    <location>
        <begin position="269"/>
        <end position="292"/>
    </location>
</feature>
<dbReference type="AlphaFoldDB" id="A0A4S8P2D9"/>
<keyword evidence="3" id="KW-1185">Reference proteome</keyword>
<feature type="transmembrane region" description="Helical" evidence="1">
    <location>
        <begin position="40"/>
        <end position="62"/>
    </location>
</feature>
<sequence>MTEQMTSDRHATWLELFFDLVVVAAVAQLTHLLVHPSGLHLAAFFTLYTAVWLIWTSFTVYANVASERTRTRTMLLGMLGLAAMAASVPEATGAHAAVFAGAYLYTSGVASQSLNRTGRIVLGWSAVQRNAGLVPWIAAFWVEDPRFKLALWALGVAMTLAAAMVERSGPELVEAYQERFERRGGRGGRPVPRLEAWEPQASHLGERLGLFVIIVLGEAMLQLVTAMAEVAWGRHQVAVGLTGFGLLIGLWWLNFRFGFDEENTAAPRFLLAAHLAVVVSVTLIAFGLGKAAEHAADPLPDLDRWLLCAALALCLLLCALSNRRWWGAAASVAALALALFGAAVPASAVVVALAAATGLFVAYFGRREAAPDRPSAA</sequence>
<dbReference type="Proteomes" id="UP000305792">
    <property type="component" value="Unassembled WGS sequence"/>
</dbReference>
<protein>
    <submittedName>
        <fullName evidence="2">Low temperature requirement protein A</fullName>
    </submittedName>
</protein>
<dbReference type="Pfam" id="PF06772">
    <property type="entry name" value="LtrA"/>
    <property type="match status" value="1"/>
</dbReference>
<accession>A0A4S8P2D9</accession>
<feature type="transmembrane region" description="Helical" evidence="1">
    <location>
        <begin position="74"/>
        <end position="105"/>
    </location>
</feature>
<keyword evidence="1" id="KW-1133">Transmembrane helix</keyword>
<name>A0A4S8P2D9_9ACTN</name>
<dbReference type="OrthoDB" id="7698234at2"/>
<dbReference type="PANTHER" id="PTHR36840:SF1">
    <property type="entry name" value="BLL5714 PROTEIN"/>
    <property type="match status" value="1"/>
</dbReference>
<proteinExistence type="predicted"/>
<keyword evidence="1" id="KW-0472">Membrane</keyword>
<evidence type="ECO:0000313" key="2">
    <source>
        <dbReference type="EMBL" id="THV22862.1"/>
    </source>
</evidence>
<dbReference type="RefSeq" id="WP_136532187.1">
    <property type="nucleotide sequence ID" value="NZ_STGX01000023.1"/>
</dbReference>
<keyword evidence="1" id="KW-0812">Transmembrane</keyword>
<comment type="caution">
    <text evidence="2">The sequence shown here is derived from an EMBL/GenBank/DDBJ whole genome shotgun (WGS) entry which is preliminary data.</text>
</comment>